<dbReference type="Proteomes" id="UP000323426">
    <property type="component" value="Unassembled WGS sequence"/>
</dbReference>
<keyword evidence="1" id="KW-0732">Signal</keyword>
<dbReference type="EMBL" id="VWSF01000003">
    <property type="protein sequence ID" value="KAA5548117.1"/>
    <property type="molecule type" value="Genomic_DNA"/>
</dbReference>
<comment type="caution">
    <text evidence="2">The sequence shown here is derived from an EMBL/GenBank/DDBJ whole genome shotgun (WGS) entry which is preliminary data.</text>
</comment>
<feature type="signal peptide" evidence="1">
    <location>
        <begin position="1"/>
        <end position="24"/>
    </location>
</feature>
<proteinExistence type="predicted"/>
<dbReference type="RefSeq" id="WP_150087253.1">
    <property type="nucleotide sequence ID" value="NZ_VWSF01000003.1"/>
</dbReference>
<evidence type="ECO:0000313" key="3">
    <source>
        <dbReference type="Proteomes" id="UP000323426"/>
    </source>
</evidence>
<name>A0A5M6DKP3_9BACT</name>
<feature type="chain" id="PRO_5024357522" evidence="1">
    <location>
        <begin position="25"/>
        <end position="225"/>
    </location>
</feature>
<gene>
    <name evidence="2" type="ORF">F0145_05155</name>
</gene>
<keyword evidence="3" id="KW-1185">Reference proteome</keyword>
<organism evidence="2 3">
    <name type="scientific">Adhaeribacter rhizoryzae</name>
    <dbReference type="NCBI Taxonomy" id="2607907"/>
    <lineage>
        <taxon>Bacteria</taxon>
        <taxon>Pseudomonadati</taxon>
        <taxon>Bacteroidota</taxon>
        <taxon>Cytophagia</taxon>
        <taxon>Cytophagales</taxon>
        <taxon>Hymenobacteraceae</taxon>
        <taxon>Adhaeribacter</taxon>
    </lineage>
</organism>
<evidence type="ECO:0000313" key="2">
    <source>
        <dbReference type="EMBL" id="KAA5548117.1"/>
    </source>
</evidence>
<evidence type="ECO:0000256" key="1">
    <source>
        <dbReference type="SAM" id="SignalP"/>
    </source>
</evidence>
<protein>
    <submittedName>
        <fullName evidence="2">Conjugal transfer protein TraI</fullName>
    </submittedName>
</protein>
<accession>A0A5M6DKP3</accession>
<sequence>MKKLFTGLGIVLVVMVTPVPPTQAQDPITLIIKAGIIKAIKAMDLQIQRLQNRTIWLQNAQKVLENTMSQAKLTEISDWVEKQRQLYSDYYQELREVKNIIAYYQRIRDITQQQVRLVAEYKRAWGLFKQDQHFSPEELEYMSNVYTGILAASSQNLDYILKVINAFSYQMSDAQRLAIINATADQLEINYRDLKAFNEQNMLLSLQRARSKQEVEVIKQLYGIQ</sequence>
<dbReference type="AlphaFoldDB" id="A0A5M6DKP3"/>
<reference evidence="2 3" key="1">
    <citation type="submission" date="2019-09" db="EMBL/GenBank/DDBJ databases">
        <title>Genome sequence and assembly of Adhaeribacter sp.</title>
        <authorList>
            <person name="Chhetri G."/>
        </authorList>
    </citation>
    <scope>NUCLEOTIDE SEQUENCE [LARGE SCALE GENOMIC DNA]</scope>
    <source>
        <strain evidence="2 3">DK36</strain>
    </source>
</reference>